<comment type="cofactor">
    <cofactor evidence="4">
        <name>FAD</name>
        <dbReference type="ChEBI" id="CHEBI:57692"/>
    </cofactor>
    <text evidence="4">Binds 1 FAD per subunit.</text>
</comment>
<organism evidence="8 9">
    <name type="scientific">Candidatus Aeolococcus gillhamiae</name>
    <dbReference type="NCBI Taxonomy" id="3127015"/>
    <lineage>
        <taxon>Bacteria</taxon>
        <taxon>Bacillati</taxon>
        <taxon>Candidatus Dormiibacterota</taxon>
        <taxon>Candidatus Dormibacteria</taxon>
        <taxon>Candidatus Aeolococcales</taxon>
        <taxon>Candidatus Aeolococcaceae</taxon>
        <taxon>Candidatus Aeolococcus</taxon>
    </lineage>
</organism>
<proteinExistence type="inferred from homology"/>
<feature type="binding site" evidence="4">
    <location>
        <position position="309"/>
    </location>
    <ligand>
        <name>FAD</name>
        <dbReference type="ChEBI" id="CHEBI:57692"/>
    </ligand>
</feature>
<name>A0A2W5ZDB2_9BACT</name>
<dbReference type="Gene3D" id="3.50.50.60">
    <property type="entry name" value="FAD/NAD(P)-binding domain"/>
    <property type="match status" value="2"/>
</dbReference>
<gene>
    <name evidence="8" type="ORF">DLM65_02240</name>
</gene>
<dbReference type="InterPro" id="IPR016156">
    <property type="entry name" value="FAD/NAD-linked_Rdtase_dimer_sf"/>
</dbReference>
<dbReference type="Pfam" id="PF02852">
    <property type="entry name" value="Pyr_redox_dim"/>
    <property type="match status" value="1"/>
</dbReference>
<feature type="domain" description="FAD/NAD(P)-binding" evidence="7">
    <location>
        <begin position="9"/>
        <end position="324"/>
    </location>
</feature>
<dbReference type="PRINTS" id="PR00368">
    <property type="entry name" value="FADPNR"/>
</dbReference>
<reference evidence="8 9" key="1">
    <citation type="journal article" date="2017" name="Nature">
        <title>Atmospheric trace gases support primary production in Antarctic desert surface soil.</title>
        <authorList>
            <person name="Ji M."/>
            <person name="Greening C."/>
            <person name="Vanwonterghem I."/>
            <person name="Carere C.R."/>
            <person name="Bay S.K."/>
            <person name="Steen J.A."/>
            <person name="Montgomery K."/>
            <person name="Lines T."/>
            <person name="Beardall J."/>
            <person name="van Dorst J."/>
            <person name="Snape I."/>
            <person name="Stott M.B."/>
            <person name="Hugenholtz P."/>
            <person name="Ferrari B.C."/>
        </authorList>
    </citation>
    <scope>NUCLEOTIDE SEQUENCE [LARGE SCALE GENOMIC DNA]</scope>
    <source>
        <strain evidence="8">RRmetagenome_bin12</strain>
    </source>
</reference>
<dbReference type="AlphaFoldDB" id="A0A2W5ZDB2"/>
<dbReference type="Proteomes" id="UP000248724">
    <property type="component" value="Unassembled WGS sequence"/>
</dbReference>
<evidence type="ECO:0000313" key="8">
    <source>
        <dbReference type="EMBL" id="PZR83323.1"/>
    </source>
</evidence>
<dbReference type="PANTHER" id="PTHR43014:SF2">
    <property type="entry name" value="MERCURIC REDUCTASE"/>
    <property type="match status" value="1"/>
</dbReference>
<evidence type="ECO:0000256" key="5">
    <source>
        <dbReference type="PIRSR" id="PIRSR000350-4"/>
    </source>
</evidence>
<dbReference type="GO" id="GO:0003955">
    <property type="term" value="F:NAD(P)H dehydrogenase (quinone) activity"/>
    <property type="evidence" value="ECO:0007669"/>
    <property type="project" value="TreeGrafter"/>
</dbReference>
<keyword evidence="2" id="KW-0285">Flavoprotein</keyword>
<dbReference type="PRINTS" id="PR00411">
    <property type="entry name" value="PNDRDTASEI"/>
</dbReference>
<accession>A0A2W5ZDB2</accession>
<dbReference type="InterPro" id="IPR001100">
    <property type="entry name" value="Pyr_nuc-diS_OxRdtase"/>
</dbReference>
<feature type="binding site" evidence="4">
    <location>
        <position position="204"/>
    </location>
    <ligand>
        <name>NAD(+)</name>
        <dbReference type="ChEBI" id="CHEBI:57540"/>
    </ligand>
</feature>
<dbReference type="EMBL" id="QHBU01000038">
    <property type="protein sequence ID" value="PZR83323.1"/>
    <property type="molecule type" value="Genomic_DNA"/>
</dbReference>
<feature type="domain" description="Pyridine nucleotide-disulphide oxidoreductase dimerisation" evidence="6">
    <location>
        <begin position="343"/>
        <end position="446"/>
    </location>
</feature>
<keyword evidence="4" id="KW-0547">Nucleotide-binding</keyword>
<evidence type="ECO:0000259" key="7">
    <source>
        <dbReference type="Pfam" id="PF07992"/>
    </source>
</evidence>
<dbReference type="PIRSF" id="PIRSF000350">
    <property type="entry name" value="Mercury_reductase_MerA"/>
    <property type="match status" value="1"/>
</dbReference>
<feature type="binding site" evidence="4">
    <location>
        <position position="268"/>
    </location>
    <ligand>
        <name>NAD(+)</name>
        <dbReference type="ChEBI" id="CHEBI:57540"/>
    </ligand>
</feature>
<feature type="disulfide bond" description="Redox-active" evidence="5">
    <location>
        <begin position="46"/>
        <end position="51"/>
    </location>
</feature>
<dbReference type="GO" id="GO:0050660">
    <property type="term" value="F:flavin adenine dinucleotide binding"/>
    <property type="evidence" value="ECO:0007669"/>
    <property type="project" value="TreeGrafter"/>
</dbReference>
<dbReference type="Gene3D" id="3.30.390.30">
    <property type="match status" value="1"/>
</dbReference>
<dbReference type="InterPro" id="IPR004099">
    <property type="entry name" value="Pyr_nucl-diS_OxRdtase_dimer"/>
</dbReference>
<evidence type="ECO:0000256" key="2">
    <source>
        <dbReference type="ARBA" id="ARBA00022630"/>
    </source>
</evidence>
<evidence type="ECO:0000256" key="4">
    <source>
        <dbReference type="PIRSR" id="PIRSR000350-3"/>
    </source>
</evidence>
<evidence type="ECO:0000259" key="6">
    <source>
        <dbReference type="Pfam" id="PF02852"/>
    </source>
</evidence>
<feature type="binding site" evidence="4">
    <location>
        <position position="55"/>
    </location>
    <ligand>
        <name>FAD</name>
        <dbReference type="ChEBI" id="CHEBI:57692"/>
    </ligand>
</feature>
<evidence type="ECO:0000313" key="9">
    <source>
        <dbReference type="Proteomes" id="UP000248724"/>
    </source>
</evidence>
<dbReference type="SUPFAM" id="SSF55424">
    <property type="entry name" value="FAD/NAD-linked reductases, dimerisation (C-terminal) domain"/>
    <property type="match status" value="1"/>
</dbReference>
<keyword evidence="4" id="KW-0520">NAD</keyword>
<evidence type="ECO:0000256" key="3">
    <source>
        <dbReference type="ARBA" id="ARBA00022827"/>
    </source>
</evidence>
<dbReference type="InterPro" id="IPR023753">
    <property type="entry name" value="FAD/NAD-binding_dom"/>
</dbReference>
<comment type="similarity">
    <text evidence="1">Belongs to the class-I pyridine nucleotide-disulfide oxidoreductase family.</text>
</comment>
<comment type="caution">
    <text evidence="8">The sequence shown here is derived from an EMBL/GenBank/DDBJ whole genome shotgun (WGS) entry which is preliminary data.</text>
</comment>
<feature type="binding site" evidence="4">
    <location>
        <position position="119"/>
    </location>
    <ligand>
        <name>FAD</name>
        <dbReference type="ChEBI" id="CHEBI:57692"/>
    </ligand>
</feature>
<evidence type="ECO:0000256" key="1">
    <source>
        <dbReference type="ARBA" id="ARBA00007532"/>
    </source>
</evidence>
<dbReference type="PANTHER" id="PTHR43014">
    <property type="entry name" value="MERCURIC REDUCTASE"/>
    <property type="match status" value="1"/>
</dbReference>
<protein>
    <submittedName>
        <fullName evidence="8">Pyridine nucleotide-disulfide oxidoreductase</fullName>
    </submittedName>
</protein>
<sequence length="457" mass="48383">MAPGGGDAFDVICIGAGTVSEGMASELKGTGISFAVVERELVGGECPYWGCIPSKTLLRSAEVLAEAERARELAASRVEWDVDFTKIARRTHYIARDEDDTKATEALEDQGATIIRGDGRLTDAHTVMVGDRQLTARRGIVIGTGTSAAIPPIEGIDSVPYWTNREATLVRQLPRSMVVLGSGPIGAELSQAFARFGCTVHVVEAVDRLIPGEEEEASDELAKAFEEDGIRVHLSARAVAVESAGDGIQLRLESGETLTGERLLVAAGRRPKLNGLDLGAAGIATTEKGWIKVDDQTLLAAPGIWAGGDVTGIGAFTHLAWYHGKVIGRQLTGKEAVADHRAIPRVTFTDPEIASVGLSEANARKQLSNVRVVCADSGNGTRGYINGPPGGVIKLVADMERKVLVGALVVGPRAGEMIAELTLAIRARISLAVLEDTLHAFPTFSRDLDGLFPQLVD</sequence>
<dbReference type="SUPFAM" id="SSF51905">
    <property type="entry name" value="FAD/NAD(P)-binding domain"/>
    <property type="match status" value="1"/>
</dbReference>
<feature type="binding site" evidence="4">
    <location>
        <begin position="181"/>
        <end position="188"/>
    </location>
    <ligand>
        <name>NAD(+)</name>
        <dbReference type="ChEBI" id="CHEBI:57540"/>
    </ligand>
</feature>
<dbReference type="InterPro" id="IPR036188">
    <property type="entry name" value="FAD/NAD-bd_sf"/>
</dbReference>
<dbReference type="Pfam" id="PF07992">
    <property type="entry name" value="Pyr_redox_2"/>
    <property type="match status" value="1"/>
</dbReference>
<keyword evidence="3 4" id="KW-0274">FAD</keyword>